<dbReference type="InterPro" id="IPR000547">
    <property type="entry name" value="Clathrin_H-chain/VPS_repeat"/>
</dbReference>
<evidence type="ECO:0000256" key="2">
    <source>
        <dbReference type="ARBA" id="ARBA00022771"/>
    </source>
</evidence>
<dbReference type="GO" id="GO:0005768">
    <property type="term" value="C:endosome"/>
    <property type="evidence" value="ECO:0007669"/>
    <property type="project" value="TreeGrafter"/>
</dbReference>
<organism evidence="7 8">
    <name type="scientific">Rhizopus delemar (strain RA 99-880 / ATCC MYA-4621 / FGSC 9543 / NRRL 43880)</name>
    <name type="common">Mucormycosis agent</name>
    <name type="synonym">Rhizopus arrhizus var. delemar</name>
    <dbReference type="NCBI Taxonomy" id="246409"/>
    <lineage>
        <taxon>Eukaryota</taxon>
        <taxon>Fungi</taxon>
        <taxon>Fungi incertae sedis</taxon>
        <taxon>Mucoromycota</taxon>
        <taxon>Mucoromycotina</taxon>
        <taxon>Mucoromycetes</taxon>
        <taxon>Mucorales</taxon>
        <taxon>Mucorineae</taxon>
        <taxon>Rhizopodaceae</taxon>
        <taxon>Rhizopus</taxon>
    </lineage>
</organism>
<keyword evidence="8" id="KW-1185">Reference proteome</keyword>
<feature type="repeat" description="CHCR" evidence="4">
    <location>
        <begin position="265"/>
        <end position="423"/>
    </location>
</feature>
<dbReference type="InterPro" id="IPR058919">
    <property type="entry name" value="Pep3/Vps18_RING_C"/>
</dbReference>
<dbReference type="RefSeq" id="XP_067521901.1">
    <property type="nucleotide sequence ID" value="XM_067665800.1"/>
</dbReference>
<dbReference type="GO" id="GO:0008270">
    <property type="term" value="F:zinc ion binding"/>
    <property type="evidence" value="ECO:0007669"/>
    <property type="project" value="UniProtKB-KW"/>
</dbReference>
<protein>
    <recommendedName>
        <fullName evidence="6">Pep3/Vps18 RING C-terminal domain-containing protein</fullName>
    </recommendedName>
</protein>
<evidence type="ECO:0000256" key="5">
    <source>
        <dbReference type="SAM" id="Coils"/>
    </source>
</evidence>
<dbReference type="GO" id="GO:0030674">
    <property type="term" value="F:protein-macromolecule adaptor activity"/>
    <property type="evidence" value="ECO:0007669"/>
    <property type="project" value="TreeGrafter"/>
</dbReference>
<evidence type="ECO:0000259" key="6">
    <source>
        <dbReference type="Pfam" id="PF26148"/>
    </source>
</evidence>
<dbReference type="PANTHER" id="PTHR23323">
    <property type="entry name" value="VACUOLAR PROTEIN SORTING-ASSOCIATED PROTEIN"/>
    <property type="match status" value="1"/>
</dbReference>
<dbReference type="SUPFAM" id="SSF57850">
    <property type="entry name" value="RING/U-box"/>
    <property type="match status" value="1"/>
</dbReference>
<dbReference type="GO" id="GO:0048284">
    <property type="term" value="P:organelle fusion"/>
    <property type="evidence" value="ECO:0007669"/>
    <property type="project" value="TreeGrafter"/>
</dbReference>
<dbReference type="CDD" id="cd16462">
    <property type="entry name" value="RING-H2_Pep3p-like"/>
    <property type="match status" value="1"/>
</dbReference>
<evidence type="ECO:0000256" key="4">
    <source>
        <dbReference type="PROSITE-ProRule" id="PRU01006"/>
    </source>
</evidence>
<dbReference type="PANTHER" id="PTHR23323:SF26">
    <property type="entry name" value="VACUOLAR PROTEIN SORTING-ASSOCIATED PROTEIN 18 HOMOLOG"/>
    <property type="match status" value="1"/>
</dbReference>
<accession>I1CDH5</accession>
<dbReference type="eggNOG" id="KOG2034">
    <property type="taxonomic scope" value="Eukaryota"/>
</dbReference>
<name>I1CDH5_RHIO9</name>
<feature type="coiled-coil region" evidence="5">
    <location>
        <begin position="453"/>
        <end position="501"/>
    </location>
</feature>
<dbReference type="STRING" id="246409.I1CDH5"/>
<dbReference type="EMBL" id="CH476740">
    <property type="protein sequence ID" value="EIE86505.1"/>
    <property type="molecule type" value="Genomic_DNA"/>
</dbReference>
<keyword evidence="3" id="KW-0862">Zinc</keyword>
<dbReference type="Pfam" id="PF26148">
    <property type="entry name" value="VPS18_RING_C"/>
    <property type="match status" value="1"/>
</dbReference>
<evidence type="ECO:0000256" key="3">
    <source>
        <dbReference type="ARBA" id="ARBA00022833"/>
    </source>
</evidence>
<dbReference type="Proteomes" id="UP000009138">
    <property type="component" value="Unassembled WGS sequence"/>
</dbReference>
<evidence type="ECO:0000313" key="8">
    <source>
        <dbReference type="Proteomes" id="UP000009138"/>
    </source>
</evidence>
<evidence type="ECO:0000256" key="1">
    <source>
        <dbReference type="ARBA" id="ARBA00022723"/>
    </source>
</evidence>
<dbReference type="GO" id="GO:0006886">
    <property type="term" value="P:intracellular protein transport"/>
    <property type="evidence" value="ECO:0007669"/>
    <property type="project" value="UniProtKB-UniRule"/>
</dbReference>
<keyword evidence="1" id="KW-0479">Metal-binding</keyword>
<evidence type="ECO:0000313" key="7">
    <source>
        <dbReference type="EMBL" id="EIE86505.1"/>
    </source>
</evidence>
<dbReference type="GeneID" id="93618181"/>
<dbReference type="InParanoid" id="I1CDH5"/>
<dbReference type="OMA" id="TWESINS"/>
<dbReference type="AlphaFoldDB" id="I1CDH5"/>
<dbReference type="GO" id="GO:0030897">
    <property type="term" value="C:HOPS complex"/>
    <property type="evidence" value="ECO:0007669"/>
    <property type="project" value="TreeGrafter"/>
</dbReference>
<dbReference type="Pfam" id="PF23556">
    <property type="entry name" value="TPR_Vps41"/>
    <property type="match status" value="1"/>
</dbReference>
<sequence>MSLFDDFLESTQSTSVETRPIPIPQNNKKKVSVEDEETHVWKSHLQQKNYEAAIQSCKSPAQRAHVYAAQAQDEFERERYTISAQCFAKSNVPFDQVVLKFTRAKEKEALRYYLVHRLERLGPNDRTQKTLIATWLVESYLSRMDQLDDKAASTRGTSGTGHRSFKYFTKEQQSIRDEFKTFLETYGALLHAPTTYKLIAKHGRNSELIYYASYIGDAEKMIDHWMDEKKWEKALDLLKEQDQLNLIYKYSTLLIDHVPVALVNLWLDRPGLNPRYLIPALLRYHHSDSILENQAIRYLSHVVTDLGNTDSIIHNLLLSLYAAQPSQDETPLLTFLKNEGRDMHYELDHALRVCSEHKRTRSCVHIYGQMGLYEEAVRLALEHKDLDLARVYADKPEEDDVLRKKLWTNIAKYVIESSEDIKNAIQLLMGCDLLKIEDILPFFPNHVLIDNFKEEICASLEEYNVSIEELKSEMDNATVCADHIRSDVKKLKKKFAVVEEEQACSLCHFPLLTRQFYVFPCHHVFHADCLINRVTKHLPTRQIRKLADIQEQLSREFKLARTRTQEEEEDLEIFKRIESLRHQLDDIVADQCVVCGDILIHSIHVPFITEEEAEIASSWII</sequence>
<feature type="domain" description="Pep3/Vps18 RING C-terminal" evidence="6">
    <location>
        <begin position="498"/>
        <end position="600"/>
    </location>
</feature>
<dbReference type="VEuPathDB" id="FungiDB:RO3G_11216"/>
<dbReference type="OrthoDB" id="1845386at2759"/>
<dbReference type="GO" id="GO:0007032">
    <property type="term" value="P:endosome organization"/>
    <property type="evidence" value="ECO:0007669"/>
    <property type="project" value="TreeGrafter"/>
</dbReference>
<proteinExistence type="predicted"/>
<gene>
    <name evidence="7" type="ORF">RO3G_11216</name>
</gene>
<dbReference type="GO" id="GO:0006904">
    <property type="term" value="P:vesicle docking involved in exocytosis"/>
    <property type="evidence" value="ECO:0007669"/>
    <property type="project" value="TreeGrafter"/>
</dbReference>
<keyword evidence="2" id="KW-0863">Zinc-finger</keyword>
<dbReference type="GO" id="GO:0007033">
    <property type="term" value="P:vacuole organization"/>
    <property type="evidence" value="ECO:0007669"/>
    <property type="project" value="TreeGrafter"/>
</dbReference>
<reference evidence="7 8" key="1">
    <citation type="journal article" date="2009" name="PLoS Genet.">
        <title>Genomic analysis of the basal lineage fungus Rhizopus oryzae reveals a whole-genome duplication.</title>
        <authorList>
            <person name="Ma L.-J."/>
            <person name="Ibrahim A.S."/>
            <person name="Skory C."/>
            <person name="Grabherr M.G."/>
            <person name="Burger G."/>
            <person name="Butler M."/>
            <person name="Elias M."/>
            <person name="Idnurm A."/>
            <person name="Lang B.F."/>
            <person name="Sone T."/>
            <person name="Abe A."/>
            <person name="Calvo S.E."/>
            <person name="Corrochano L.M."/>
            <person name="Engels R."/>
            <person name="Fu J."/>
            <person name="Hansberg W."/>
            <person name="Kim J.-M."/>
            <person name="Kodira C.D."/>
            <person name="Koehrsen M.J."/>
            <person name="Liu B."/>
            <person name="Miranda-Saavedra D."/>
            <person name="O'Leary S."/>
            <person name="Ortiz-Castellanos L."/>
            <person name="Poulter R."/>
            <person name="Rodriguez-Romero J."/>
            <person name="Ruiz-Herrera J."/>
            <person name="Shen Y.-Q."/>
            <person name="Zeng Q."/>
            <person name="Galagan J."/>
            <person name="Birren B.W."/>
            <person name="Cuomo C.A."/>
            <person name="Wickes B.L."/>
        </authorList>
    </citation>
    <scope>NUCLEOTIDE SEQUENCE [LARGE SCALE GENOMIC DNA]</scope>
    <source>
        <strain evidence="8">RA 99-880 / ATCC MYA-4621 / FGSC 9543 / NRRL 43880</strain>
    </source>
</reference>
<dbReference type="PROSITE" id="PS50236">
    <property type="entry name" value="CHCR"/>
    <property type="match status" value="1"/>
</dbReference>
<keyword evidence="5" id="KW-0175">Coiled coil</keyword>